<feature type="compositionally biased region" description="Polar residues" evidence="1">
    <location>
        <begin position="19"/>
        <end position="35"/>
    </location>
</feature>
<keyword evidence="3" id="KW-1185">Reference proteome</keyword>
<dbReference type="Proteomes" id="UP000214365">
    <property type="component" value="Unassembled WGS sequence"/>
</dbReference>
<dbReference type="STRING" id="1441469.A0A225AW27"/>
<gene>
    <name evidence="2" type="ORF">UA08_01097</name>
</gene>
<comment type="caution">
    <text evidence="2">The sequence shown here is derived from an EMBL/GenBank/DDBJ whole genome shotgun (WGS) entry which is preliminary data.</text>
</comment>
<accession>A0A225AW27</accession>
<organism evidence="2 3">
    <name type="scientific">Talaromyces atroroseus</name>
    <dbReference type="NCBI Taxonomy" id="1441469"/>
    <lineage>
        <taxon>Eukaryota</taxon>
        <taxon>Fungi</taxon>
        <taxon>Dikarya</taxon>
        <taxon>Ascomycota</taxon>
        <taxon>Pezizomycotina</taxon>
        <taxon>Eurotiomycetes</taxon>
        <taxon>Eurotiomycetidae</taxon>
        <taxon>Eurotiales</taxon>
        <taxon>Trichocomaceae</taxon>
        <taxon>Talaromyces</taxon>
        <taxon>Talaromyces sect. Trachyspermi</taxon>
    </lineage>
</organism>
<feature type="compositionally biased region" description="Low complexity" evidence="1">
    <location>
        <begin position="1"/>
        <end position="18"/>
    </location>
</feature>
<dbReference type="EMBL" id="LFMY01000001">
    <property type="protein sequence ID" value="OKL63823.1"/>
    <property type="molecule type" value="Genomic_DNA"/>
</dbReference>
<dbReference type="GeneID" id="31000852"/>
<dbReference type="OrthoDB" id="4161095at2759"/>
<dbReference type="RefSeq" id="XP_020123944.1">
    <property type="nucleotide sequence ID" value="XM_020259846.1"/>
</dbReference>
<feature type="compositionally biased region" description="Basic and acidic residues" evidence="1">
    <location>
        <begin position="80"/>
        <end position="91"/>
    </location>
</feature>
<proteinExistence type="predicted"/>
<name>A0A225AW27_TALAT</name>
<protein>
    <submittedName>
        <fullName evidence="2">Uncharacterized protein</fullName>
    </submittedName>
</protein>
<feature type="region of interest" description="Disordered" evidence="1">
    <location>
        <begin position="1"/>
        <end position="91"/>
    </location>
</feature>
<sequence>MPFSSSSYTSYSATTSASRTQNGETQSWGHRSANQVFRDEDNSRHERSLSQNLGEDPVYEERHYDSQGRPLLDGGSSQQRQDRIEDVTDRQ</sequence>
<evidence type="ECO:0000313" key="3">
    <source>
        <dbReference type="Proteomes" id="UP000214365"/>
    </source>
</evidence>
<dbReference type="AlphaFoldDB" id="A0A225AW27"/>
<reference evidence="2 3" key="1">
    <citation type="submission" date="2015-06" db="EMBL/GenBank/DDBJ databases">
        <title>Talaromyces atroroseus IBT 11181 draft genome.</title>
        <authorList>
            <person name="Rasmussen K.B."/>
            <person name="Rasmussen S."/>
            <person name="Petersen B."/>
            <person name="Sicheritz-Ponten T."/>
            <person name="Mortensen U.H."/>
            <person name="Thrane U."/>
        </authorList>
    </citation>
    <scope>NUCLEOTIDE SEQUENCE [LARGE SCALE GENOMIC DNA]</scope>
    <source>
        <strain evidence="2 3">IBT 11181</strain>
    </source>
</reference>
<evidence type="ECO:0000313" key="2">
    <source>
        <dbReference type="EMBL" id="OKL63823.1"/>
    </source>
</evidence>
<evidence type="ECO:0000256" key="1">
    <source>
        <dbReference type="SAM" id="MobiDB-lite"/>
    </source>
</evidence>
<feature type="compositionally biased region" description="Basic and acidic residues" evidence="1">
    <location>
        <begin position="37"/>
        <end position="48"/>
    </location>
</feature>